<evidence type="ECO:0000256" key="8">
    <source>
        <dbReference type="ARBA" id="ARBA00022741"/>
    </source>
</evidence>
<protein>
    <submittedName>
        <fullName evidence="13">Poly(A) polymerase</fullName>
    </submittedName>
</protein>
<accession>A0A1T4WXY1</accession>
<evidence type="ECO:0000256" key="4">
    <source>
        <dbReference type="ARBA" id="ARBA00022679"/>
    </source>
</evidence>
<dbReference type="PANTHER" id="PTHR47788">
    <property type="entry name" value="POLYA POLYMERASE"/>
    <property type="match status" value="1"/>
</dbReference>
<comment type="similarity">
    <text evidence="2 11">Belongs to the tRNA nucleotidyltransferase/poly(A) polymerase family.</text>
</comment>
<keyword evidence="9" id="KW-0460">Magnesium</keyword>
<evidence type="ECO:0000256" key="1">
    <source>
        <dbReference type="ARBA" id="ARBA00001946"/>
    </source>
</evidence>
<dbReference type="EMBL" id="FUYH01000004">
    <property type="protein sequence ID" value="SKA82243.1"/>
    <property type="molecule type" value="Genomic_DNA"/>
</dbReference>
<dbReference type="GO" id="GO:0000166">
    <property type="term" value="F:nucleotide binding"/>
    <property type="evidence" value="ECO:0007669"/>
    <property type="project" value="UniProtKB-KW"/>
</dbReference>
<evidence type="ECO:0000256" key="6">
    <source>
        <dbReference type="ARBA" id="ARBA00022695"/>
    </source>
</evidence>
<evidence type="ECO:0000256" key="2">
    <source>
        <dbReference type="ARBA" id="ARBA00007265"/>
    </source>
</evidence>
<keyword evidence="8" id="KW-0547">Nucleotide-binding</keyword>
<gene>
    <name evidence="13" type="ORF">SAMN05443428_104182</name>
</gene>
<dbReference type="GO" id="GO:0046872">
    <property type="term" value="F:metal ion binding"/>
    <property type="evidence" value="ECO:0007669"/>
    <property type="project" value="UniProtKB-KW"/>
</dbReference>
<sequence>MGFLDFAIIKTFSNLFMMLNIEGYLVGGAVRDILMGIEPMDFDFVCELDEEEHYSAAEKIAYILKCDFKYNNFYHTAKFFYKGFDVDFVMARAEKYISAASKPIIKSADIIEDLKRRDFTINSIAVSLKNEKFEIIDPFKGIEDIKNKKIKILHDKSFKDDPTRIFRGIKYASRFDFDFDDETQNSLEEALQRGYILKLPKGRIRLEIDGLLNDKNPLLAFEFIKRYNIFESIVKSNIYISLEYDEIKFNGLDFNDKMVLIFYKNKEEVLNKIKDLLCLGENFIKYSLKIKKLESNLLMSDFEVYKHLFEENIKDCLLYSAFDEDLRVQSYLKYKNSIKIEKDFENLPLNIRKECIASKKADMIINLLNGGSDYV</sequence>
<dbReference type="Pfam" id="PF01743">
    <property type="entry name" value="PolyA_pol"/>
    <property type="match status" value="1"/>
</dbReference>
<evidence type="ECO:0000256" key="7">
    <source>
        <dbReference type="ARBA" id="ARBA00022723"/>
    </source>
</evidence>
<evidence type="ECO:0000256" key="11">
    <source>
        <dbReference type="RuleBase" id="RU003953"/>
    </source>
</evidence>
<keyword evidence="7" id="KW-0479">Metal-binding</keyword>
<dbReference type="Gene3D" id="3.30.460.10">
    <property type="entry name" value="Beta Polymerase, domain 2"/>
    <property type="match status" value="1"/>
</dbReference>
<dbReference type="OrthoDB" id="9805698at2"/>
<proteinExistence type="inferred from homology"/>
<evidence type="ECO:0000256" key="3">
    <source>
        <dbReference type="ARBA" id="ARBA00022555"/>
    </source>
</evidence>
<evidence type="ECO:0000259" key="12">
    <source>
        <dbReference type="Pfam" id="PF01743"/>
    </source>
</evidence>
<evidence type="ECO:0000256" key="10">
    <source>
        <dbReference type="ARBA" id="ARBA00022884"/>
    </source>
</evidence>
<keyword evidence="6" id="KW-0548">Nucleotidyltransferase</keyword>
<evidence type="ECO:0000313" key="13">
    <source>
        <dbReference type="EMBL" id="SKA82243.1"/>
    </source>
</evidence>
<comment type="cofactor">
    <cofactor evidence="1">
        <name>Mg(2+)</name>
        <dbReference type="ChEBI" id="CHEBI:18420"/>
    </cofactor>
</comment>
<dbReference type="AlphaFoldDB" id="A0A1T4WXY1"/>
<dbReference type="Gene3D" id="1.10.3090.10">
    <property type="entry name" value="cca-adding enzyme, domain 2"/>
    <property type="match status" value="1"/>
</dbReference>
<dbReference type="InterPro" id="IPR002646">
    <property type="entry name" value="PolA_pol_head_dom"/>
</dbReference>
<dbReference type="GO" id="GO:0000049">
    <property type="term" value="F:tRNA binding"/>
    <property type="evidence" value="ECO:0007669"/>
    <property type="project" value="UniProtKB-KW"/>
</dbReference>
<evidence type="ECO:0000256" key="9">
    <source>
        <dbReference type="ARBA" id="ARBA00022842"/>
    </source>
</evidence>
<dbReference type="Proteomes" id="UP000190105">
    <property type="component" value="Unassembled WGS sequence"/>
</dbReference>
<dbReference type="CDD" id="cd05398">
    <property type="entry name" value="NT_ClassII-CCAase"/>
    <property type="match status" value="1"/>
</dbReference>
<keyword evidence="3" id="KW-0820">tRNA-binding</keyword>
<dbReference type="SUPFAM" id="SSF81301">
    <property type="entry name" value="Nucleotidyltransferase"/>
    <property type="match status" value="1"/>
</dbReference>
<evidence type="ECO:0000313" key="14">
    <source>
        <dbReference type="Proteomes" id="UP000190105"/>
    </source>
</evidence>
<feature type="domain" description="Poly A polymerase head" evidence="12">
    <location>
        <begin position="24"/>
        <end position="150"/>
    </location>
</feature>
<keyword evidence="10 11" id="KW-0694">RNA-binding</keyword>
<organism evidence="13 14">
    <name type="scientific">Caloramator quimbayensis</name>
    <dbReference type="NCBI Taxonomy" id="1147123"/>
    <lineage>
        <taxon>Bacteria</taxon>
        <taxon>Bacillati</taxon>
        <taxon>Bacillota</taxon>
        <taxon>Clostridia</taxon>
        <taxon>Eubacteriales</taxon>
        <taxon>Clostridiaceae</taxon>
        <taxon>Caloramator</taxon>
    </lineage>
</organism>
<keyword evidence="5" id="KW-0819">tRNA processing</keyword>
<dbReference type="RefSeq" id="WP_078695808.1">
    <property type="nucleotide sequence ID" value="NZ_FUYH01000004.1"/>
</dbReference>
<dbReference type="InterPro" id="IPR052390">
    <property type="entry name" value="tRNA_nt/polyA_polymerase"/>
</dbReference>
<dbReference type="InterPro" id="IPR043519">
    <property type="entry name" value="NT_sf"/>
</dbReference>
<dbReference type="GO" id="GO:0008033">
    <property type="term" value="P:tRNA processing"/>
    <property type="evidence" value="ECO:0007669"/>
    <property type="project" value="UniProtKB-KW"/>
</dbReference>
<dbReference type="STRING" id="1147123.SAMN05443428_104182"/>
<evidence type="ECO:0000256" key="5">
    <source>
        <dbReference type="ARBA" id="ARBA00022694"/>
    </source>
</evidence>
<dbReference type="SUPFAM" id="SSF81891">
    <property type="entry name" value="Poly A polymerase C-terminal region-like"/>
    <property type="match status" value="1"/>
</dbReference>
<reference evidence="14" key="1">
    <citation type="submission" date="2017-02" db="EMBL/GenBank/DDBJ databases">
        <authorList>
            <person name="Varghese N."/>
            <person name="Submissions S."/>
        </authorList>
    </citation>
    <scope>NUCLEOTIDE SEQUENCE [LARGE SCALE GENOMIC DNA]</scope>
    <source>
        <strain evidence="14">USBA 833</strain>
    </source>
</reference>
<dbReference type="GO" id="GO:0016779">
    <property type="term" value="F:nucleotidyltransferase activity"/>
    <property type="evidence" value="ECO:0007669"/>
    <property type="project" value="UniProtKB-KW"/>
</dbReference>
<name>A0A1T4WXY1_9CLOT</name>
<dbReference type="PANTHER" id="PTHR47788:SF1">
    <property type="entry name" value="A-ADDING TRNA NUCLEOTIDYLTRANSFERASE"/>
    <property type="match status" value="1"/>
</dbReference>
<keyword evidence="14" id="KW-1185">Reference proteome</keyword>
<keyword evidence="4 11" id="KW-0808">Transferase</keyword>